<dbReference type="Proteomes" id="UP000245293">
    <property type="component" value="Unassembled WGS sequence"/>
</dbReference>
<gene>
    <name evidence="2" type="ORF">DFK10_03575</name>
</gene>
<dbReference type="AlphaFoldDB" id="A0A2V1P5N4"/>
<comment type="caution">
    <text evidence="2">The sequence shown here is derived from an EMBL/GenBank/DDBJ whole genome shotgun (WGS) entry which is preliminary data.</text>
</comment>
<organism evidence="2 3">
    <name type="scientific">Salibaculum griseiflavum</name>
    <dbReference type="NCBI Taxonomy" id="1914409"/>
    <lineage>
        <taxon>Bacteria</taxon>
        <taxon>Pseudomonadati</taxon>
        <taxon>Pseudomonadota</taxon>
        <taxon>Alphaproteobacteria</taxon>
        <taxon>Rhodobacterales</taxon>
        <taxon>Roseobacteraceae</taxon>
        <taxon>Salibaculum</taxon>
    </lineage>
</organism>
<reference evidence="3" key="1">
    <citation type="submission" date="2018-05" db="EMBL/GenBank/DDBJ databases">
        <authorList>
            <person name="Du Z."/>
            <person name="Wang X."/>
        </authorList>
    </citation>
    <scope>NUCLEOTIDE SEQUENCE [LARGE SCALE GENOMIC DNA]</scope>
    <source>
        <strain evidence="3">WDS4C29</strain>
    </source>
</reference>
<feature type="chain" id="PRO_5015992806" evidence="1">
    <location>
        <begin position="25"/>
        <end position="115"/>
    </location>
</feature>
<dbReference type="EMBL" id="QETF01000003">
    <property type="protein sequence ID" value="PWG17813.1"/>
    <property type="molecule type" value="Genomic_DNA"/>
</dbReference>
<proteinExistence type="predicted"/>
<evidence type="ECO:0000256" key="1">
    <source>
        <dbReference type="SAM" id="SignalP"/>
    </source>
</evidence>
<dbReference type="RefSeq" id="WP_109386687.1">
    <property type="nucleotide sequence ID" value="NZ_QETF01000003.1"/>
</dbReference>
<name>A0A2V1P5N4_9RHOB</name>
<keyword evidence="1" id="KW-0732">Signal</keyword>
<keyword evidence="3" id="KW-1185">Reference proteome</keyword>
<protein>
    <submittedName>
        <fullName evidence="2">Uncharacterized protein</fullName>
    </submittedName>
</protein>
<sequence length="115" mass="11873">MTSIRSFFTVTLALLVALTSQQLAVARGQPHAAGQVEICSGDGVIVVAIDKDGNPVGPAHICPDVALAFMAALDLPPPGAMQPVHMQRVGYAIDSHDAVSLVHITTLARGPPLSV</sequence>
<feature type="signal peptide" evidence="1">
    <location>
        <begin position="1"/>
        <end position="24"/>
    </location>
</feature>
<dbReference type="OrthoDB" id="7863585at2"/>
<evidence type="ECO:0000313" key="2">
    <source>
        <dbReference type="EMBL" id="PWG17813.1"/>
    </source>
</evidence>
<accession>A0A2V1P5N4</accession>
<evidence type="ECO:0000313" key="3">
    <source>
        <dbReference type="Proteomes" id="UP000245293"/>
    </source>
</evidence>